<evidence type="ECO:0000256" key="1">
    <source>
        <dbReference type="SAM" id="MobiDB-lite"/>
    </source>
</evidence>
<dbReference type="OrthoDB" id="9808881at2"/>
<keyword evidence="3" id="KW-0540">Nuclease</keyword>
<dbReference type="STRING" id="1233.SAMN05216387_11611"/>
<keyword evidence="4" id="KW-1185">Reference proteome</keyword>
<dbReference type="Pfam" id="PF01713">
    <property type="entry name" value="Smr"/>
    <property type="match status" value="1"/>
</dbReference>
<dbReference type="EMBL" id="FOBH01000016">
    <property type="protein sequence ID" value="SEL57259.1"/>
    <property type="molecule type" value="Genomic_DNA"/>
</dbReference>
<sequence>MKRWEKKSATESSTSPGRNRAVGPSAATIEEDEAALFRNAVRDVAPLPASDKISYPSARQPQPVPRKIPQAEPSPPDVSSSAPFSLEVEPGDEWSFLRPGLSHPTLRRLRRGHWGIQAQLDLHGFNRDQARLELIAFLDDSHRRGFRCVRVIHGKGLSSRNHEPVLKARIGSWLAERNDVLAFCQARPEDGGSGAVLVLLRSPARGHGMPSG</sequence>
<feature type="compositionally biased region" description="Pro residues" evidence="1">
    <location>
        <begin position="62"/>
        <end position="76"/>
    </location>
</feature>
<feature type="domain" description="Smr" evidence="2">
    <location>
        <begin position="120"/>
        <end position="201"/>
    </location>
</feature>
<dbReference type="AlphaFoldDB" id="A0A1H7RAU6"/>
<dbReference type="PROSITE" id="PS50828">
    <property type="entry name" value="SMR"/>
    <property type="match status" value="1"/>
</dbReference>
<dbReference type="Gene3D" id="3.30.1370.110">
    <property type="match status" value="1"/>
</dbReference>
<keyword evidence="3" id="KW-0378">Hydrolase</keyword>
<proteinExistence type="predicted"/>
<dbReference type="RefSeq" id="WP_090829492.1">
    <property type="nucleotide sequence ID" value="NZ_FOBH01000016.1"/>
</dbReference>
<dbReference type="SUPFAM" id="SSF160443">
    <property type="entry name" value="SMR domain-like"/>
    <property type="match status" value="1"/>
</dbReference>
<reference evidence="3 4" key="1">
    <citation type="submission" date="2016-10" db="EMBL/GenBank/DDBJ databases">
        <authorList>
            <person name="de Groot N.N."/>
        </authorList>
    </citation>
    <scope>NUCLEOTIDE SEQUENCE [LARGE SCALE GENOMIC DNA]</scope>
    <source>
        <strain evidence="3 4">Nv1</strain>
    </source>
</reference>
<gene>
    <name evidence="3" type="ORF">SAMN05216387_11611</name>
</gene>
<dbReference type="GO" id="GO:0004519">
    <property type="term" value="F:endonuclease activity"/>
    <property type="evidence" value="ECO:0007669"/>
    <property type="project" value="UniProtKB-KW"/>
</dbReference>
<dbReference type="PANTHER" id="PTHR35562">
    <property type="entry name" value="DNA ENDONUCLEASE SMRA-RELATED"/>
    <property type="match status" value="1"/>
</dbReference>
<name>A0A1H7RAU6_9PROT</name>
<keyword evidence="3" id="KW-0255">Endonuclease</keyword>
<feature type="region of interest" description="Disordered" evidence="1">
    <location>
        <begin position="48"/>
        <end position="86"/>
    </location>
</feature>
<evidence type="ECO:0000313" key="3">
    <source>
        <dbReference type="EMBL" id="SEL57259.1"/>
    </source>
</evidence>
<feature type="region of interest" description="Disordered" evidence="1">
    <location>
        <begin position="1"/>
        <end position="27"/>
    </location>
</feature>
<dbReference type="InterPro" id="IPR036063">
    <property type="entry name" value="Smr_dom_sf"/>
</dbReference>
<dbReference type="InterPro" id="IPR002625">
    <property type="entry name" value="Smr_dom"/>
</dbReference>
<dbReference type="Proteomes" id="UP000198620">
    <property type="component" value="Unassembled WGS sequence"/>
</dbReference>
<dbReference type="SMART" id="SM00463">
    <property type="entry name" value="SMR"/>
    <property type="match status" value="1"/>
</dbReference>
<evidence type="ECO:0000259" key="2">
    <source>
        <dbReference type="PROSITE" id="PS50828"/>
    </source>
</evidence>
<protein>
    <submittedName>
        <fullName evidence="3">DNA-nicking endonuclease, Smr domain</fullName>
    </submittedName>
</protein>
<dbReference type="PANTHER" id="PTHR35562:SF2">
    <property type="entry name" value="DNA ENDONUCLEASE SMRA-RELATED"/>
    <property type="match status" value="1"/>
</dbReference>
<organism evidence="3 4">
    <name type="scientific">Nitrosovibrio tenuis</name>
    <dbReference type="NCBI Taxonomy" id="1233"/>
    <lineage>
        <taxon>Bacteria</taxon>
        <taxon>Pseudomonadati</taxon>
        <taxon>Pseudomonadota</taxon>
        <taxon>Betaproteobacteria</taxon>
        <taxon>Nitrosomonadales</taxon>
        <taxon>Nitrosomonadaceae</taxon>
        <taxon>Nitrosovibrio</taxon>
    </lineage>
</organism>
<accession>A0A1H7RAU6</accession>
<evidence type="ECO:0000313" key="4">
    <source>
        <dbReference type="Proteomes" id="UP000198620"/>
    </source>
</evidence>